<proteinExistence type="predicted"/>
<accession>A0AAV9V7U4</accession>
<dbReference type="Proteomes" id="UP001373714">
    <property type="component" value="Unassembled WGS sequence"/>
</dbReference>
<organism evidence="2 3">
    <name type="scientific">Orbilia blumenaviensis</name>
    <dbReference type="NCBI Taxonomy" id="1796055"/>
    <lineage>
        <taxon>Eukaryota</taxon>
        <taxon>Fungi</taxon>
        <taxon>Dikarya</taxon>
        <taxon>Ascomycota</taxon>
        <taxon>Pezizomycotina</taxon>
        <taxon>Orbiliomycetes</taxon>
        <taxon>Orbiliales</taxon>
        <taxon>Orbiliaceae</taxon>
        <taxon>Orbilia</taxon>
    </lineage>
</organism>
<feature type="compositionally biased region" description="Basic and acidic residues" evidence="1">
    <location>
        <begin position="52"/>
        <end position="71"/>
    </location>
</feature>
<name>A0AAV9V7U4_9PEZI</name>
<gene>
    <name evidence="2" type="ORF">TWF730_007470</name>
</gene>
<reference evidence="2 3" key="1">
    <citation type="submission" date="2019-10" db="EMBL/GenBank/DDBJ databases">
        <authorList>
            <person name="Palmer J.M."/>
        </authorList>
    </citation>
    <scope>NUCLEOTIDE SEQUENCE [LARGE SCALE GENOMIC DNA]</scope>
    <source>
        <strain evidence="2 3">TWF730</strain>
    </source>
</reference>
<keyword evidence="3" id="KW-1185">Reference proteome</keyword>
<dbReference type="AlphaFoldDB" id="A0AAV9V7U4"/>
<sequence length="202" mass="23978">MCRKLTYHKPCGHITAKFQHRPCANGKYCPRVSQELNSERRCAGCREDAERVTEHPFKPPRDGSGLKRSESNSKSVFSLASTCADEEEQQRRESELYRRTAVDHIFNEAITTARYTDHRAQELRESRERRAERAQRRGFDMPVHESDSFKWVPKKWWRNFWKWRTRPAMYLDGENGHHKLCGCCHTRREPHDNFSLAFAPRR</sequence>
<comment type="caution">
    <text evidence="2">The sequence shown here is derived from an EMBL/GenBank/DDBJ whole genome shotgun (WGS) entry which is preliminary data.</text>
</comment>
<dbReference type="EMBL" id="JAVHNS010000004">
    <property type="protein sequence ID" value="KAK6358115.1"/>
    <property type="molecule type" value="Genomic_DNA"/>
</dbReference>
<feature type="region of interest" description="Disordered" evidence="1">
    <location>
        <begin position="52"/>
        <end position="73"/>
    </location>
</feature>
<protein>
    <submittedName>
        <fullName evidence="2">Uncharacterized protein</fullName>
    </submittedName>
</protein>
<evidence type="ECO:0000313" key="2">
    <source>
        <dbReference type="EMBL" id="KAK6358115.1"/>
    </source>
</evidence>
<evidence type="ECO:0000256" key="1">
    <source>
        <dbReference type="SAM" id="MobiDB-lite"/>
    </source>
</evidence>
<evidence type="ECO:0000313" key="3">
    <source>
        <dbReference type="Proteomes" id="UP001373714"/>
    </source>
</evidence>